<keyword evidence="2" id="KW-1185">Reference proteome</keyword>
<accession>A0A159B6D0</accession>
<dbReference type="GeneID" id="30309347"/>
<dbReference type="Proteomes" id="UP000201404">
    <property type="component" value="Genome"/>
</dbReference>
<organism evidence="1 2">
    <name type="scientific">Gordonia phage GAL1</name>
    <dbReference type="NCBI Taxonomy" id="1647469"/>
    <lineage>
        <taxon>Viruses</taxon>
        <taxon>Duplodnaviria</taxon>
        <taxon>Heunggongvirae</taxon>
        <taxon>Uroviricota</taxon>
        <taxon>Caudoviricetes</taxon>
        <taxon>Galunavirus</taxon>
        <taxon>Galunavirus GAL1</taxon>
    </lineage>
</organism>
<dbReference type="RefSeq" id="YP_009324424.1">
    <property type="nucleotide sequence ID" value="NC_031936.1"/>
</dbReference>
<name>A0A159B6D0_9CAUD</name>
<evidence type="ECO:0000313" key="1">
    <source>
        <dbReference type="EMBL" id="AKJ72047.1"/>
    </source>
</evidence>
<sequence length="111" mass="12499">MNARLVWLLRQTMMSGLSAMFGLSHQTAACERSILGVTSRPPGSERVSTAMPEQTRPDILAEIRDTMHSIDSRELSTDELLDLAALLRCFLPQSREVFTRTQDRPLLRIVS</sequence>
<reference evidence="1 2" key="1">
    <citation type="submission" date="2015-04" db="EMBL/GenBank/DDBJ databases">
        <title>Locating and activating molecular 'time bombs': can Mycolata prophages be selectively induced en masse to biologically control activated sludge foaming?</title>
        <authorList>
            <person name="Dyson Z.A."/>
            <person name="Brown T.L."/>
            <person name="Farrar B."/>
            <person name="Doyle S."/>
            <person name="Tucci J."/>
            <person name="Seviour R.J."/>
            <person name="Petrovski S."/>
        </authorList>
    </citation>
    <scope>NUCLEOTIDE SEQUENCE [LARGE SCALE GENOMIC DNA]</scope>
</reference>
<dbReference type="KEGG" id="vg:30309347"/>
<proteinExistence type="predicted"/>
<dbReference type="EMBL" id="KR053194">
    <property type="protein sequence ID" value="AKJ72047.1"/>
    <property type="molecule type" value="Genomic_DNA"/>
</dbReference>
<evidence type="ECO:0000313" key="2">
    <source>
        <dbReference type="Proteomes" id="UP000201404"/>
    </source>
</evidence>
<gene>
    <name evidence="1" type="ORF">GAL1_32</name>
</gene>
<protein>
    <submittedName>
        <fullName evidence="1">Uncharacterized protein</fullName>
    </submittedName>
</protein>